<keyword evidence="3" id="KW-1185">Reference proteome</keyword>
<dbReference type="AlphaFoldDB" id="A0A7W7YCP3"/>
<organism evidence="2 3">
    <name type="scientific">Prosthecobacter vanneervenii</name>
    <dbReference type="NCBI Taxonomy" id="48466"/>
    <lineage>
        <taxon>Bacteria</taxon>
        <taxon>Pseudomonadati</taxon>
        <taxon>Verrucomicrobiota</taxon>
        <taxon>Verrucomicrobiia</taxon>
        <taxon>Verrucomicrobiales</taxon>
        <taxon>Verrucomicrobiaceae</taxon>
        <taxon>Prosthecobacter</taxon>
    </lineage>
</organism>
<name>A0A7W7YCP3_9BACT</name>
<dbReference type="EMBL" id="JACHIG010000007">
    <property type="protein sequence ID" value="MBB5033757.1"/>
    <property type="molecule type" value="Genomic_DNA"/>
</dbReference>
<gene>
    <name evidence="2" type="ORF">HNQ65_003347</name>
</gene>
<accession>A0A7W7YCP3</accession>
<dbReference type="SUPFAM" id="SSF47413">
    <property type="entry name" value="lambda repressor-like DNA-binding domains"/>
    <property type="match status" value="1"/>
</dbReference>
<evidence type="ECO:0000259" key="1">
    <source>
        <dbReference type="PROSITE" id="PS50943"/>
    </source>
</evidence>
<dbReference type="GO" id="GO:0003677">
    <property type="term" value="F:DNA binding"/>
    <property type="evidence" value="ECO:0007669"/>
    <property type="project" value="InterPro"/>
</dbReference>
<dbReference type="PROSITE" id="PS50943">
    <property type="entry name" value="HTH_CROC1"/>
    <property type="match status" value="1"/>
</dbReference>
<evidence type="ECO:0000313" key="3">
    <source>
        <dbReference type="Proteomes" id="UP000590740"/>
    </source>
</evidence>
<dbReference type="Pfam" id="PF01381">
    <property type="entry name" value="HTH_3"/>
    <property type="match status" value="1"/>
</dbReference>
<feature type="domain" description="HTH cro/C1-type" evidence="1">
    <location>
        <begin position="11"/>
        <end position="70"/>
    </location>
</feature>
<dbReference type="InterPro" id="IPR001387">
    <property type="entry name" value="Cro/C1-type_HTH"/>
</dbReference>
<dbReference type="Proteomes" id="UP000590740">
    <property type="component" value="Unassembled WGS sequence"/>
</dbReference>
<protein>
    <submittedName>
        <fullName evidence="2">Transcriptional regulator with XRE-family HTH domain</fullName>
    </submittedName>
</protein>
<dbReference type="InterPro" id="IPR010982">
    <property type="entry name" value="Lambda_DNA-bd_dom_sf"/>
</dbReference>
<dbReference type="Gene3D" id="1.10.260.40">
    <property type="entry name" value="lambda repressor-like DNA-binding domains"/>
    <property type="match status" value="1"/>
</dbReference>
<proteinExistence type="predicted"/>
<evidence type="ECO:0000313" key="2">
    <source>
        <dbReference type="EMBL" id="MBB5033757.1"/>
    </source>
</evidence>
<reference evidence="2 3" key="1">
    <citation type="submission" date="2020-08" db="EMBL/GenBank/DDBJ databases">
        <title>Genomic Encyclopedia of Type Strains, Phase IV (KMG-IV): sequencing the most valuable type-strain genomes for metagenomic binning, comparative biology and taxonomic classification.</title>
        <authorList>
            <person name="Goeker M."/>
        </authorList>
    </citation>
    <scope>NUCLEOTIDE SEQUENCE [LARGE SCALE GENOMIC DNA]</scope>
    <source>
        <strain evidence="2 3">DSM 12252</strain>
    </source>
</reference>
<dbReference type="SMART" id="SM00530">
    <property type="entry name" value="HTH_XRE"/>
    <property type="match status" value="1"/>
</dbReference>
<dbReference type="RefSeq" id="WP_184340884.1">
    <property type="nucleotide sequence ID" value="NZ_JACHIG010000007.1"/>
</dbReference>
<dbReference type="CDD" id="cd00093">
    <property type="entry name" value="HTH_XRE"/>
    <property type="match status" value="1"/>
</dbReference>
<comment type="caution">
    <text evidence="2">The sequence shown here is derived from an EMBL/GenBank/DDBJ whole genome shotgun (WGS) entry which is preliminary data.</text>
</comment>
<sequence>MAQQNIIGSAVRRIRVEKELTQDAFAARCQLAGWDLSRETLSKIEACIRRVNDAEVMMLAKILGCKITDLFPATTKAVLPVLRHSK</sequence>